<organism evidence="2">
    <name type="scientific">Drosophila melanogaster</name>
    <name type="common">Fruit fly</name>
    <dbReference type="NCBI Taxonomy" id="7227"/>
    <lineage>
        <taxon>Eukaryota</taxon>
        <taxon>Metazoa</taxon>
        <taxon>Ecdysozoa</taxon>
        <taxon>Arthropoda</taxon>
        <taxon>Hexapoda</taxon>
        <taxon>Insecta</taxon>
        <taxon>Pterygota</taxon>
        <taxon>Neoptera</taxon>
        <taxon>Endopterygota</taxon>
        <taxon>Diptera</taxon>
        <taxon>Brachycera</taxon>
        <taxon>Muscomorpha</taxon>
        <taxon>Ephydroidea</taxon>
        <taxon>Drosophilidae</taxon>
        <taxon>Drosophila</taxon>
        <taxon>Sophophora</taxon>
    </lineage>
</organism>
<proteinExistence type="predicted"/>
<dbReference type="EMBL" id="AJ249252">
    <property type="protein sequence ID" value="CAB55437.1"/>
    <property type="molecule type" value="Genomic_DNA"/>
</dbReference>
<dbReference type="FlyBase" id="FBgn0028412">
    <property type="gene designation" value="Mst33A"/>
</dbReference>
<gene>
    <name evidence="2 3" type="primary">Mst33A</name>
    <name evidence="3" type="ORF">CG6541</name>
</gene>
<dbReference type="HOGENOM" id="CLU_720178_0_0_1"/>
<evidence type="ECO:0000313" key="2">
    <source>
        <dbReference type="EMBL" id="CAB55437.1"/>
    </source>
</evidence>
<accession>Q9U5W5</accession>
<reference evidence="2" key="1">
    <citation type="submission" date="1999-09" db="EMBL/GenBank/DDBJ databases">
        <authorList>
            <person name="Nachmias J."/>
            <person name="Schaefer M.A."/>
            <person name="Schaefer U.E."/>
        </authorList>
    </citation>
    <scope>NUCLEOTIDE SEQUENCE</scope>
</reference>
<sequence length="359" mass="40487">MAPVSKRRLPKKSNTNVKVTSTLSKIIMQGTEQLLDSGNNTNIHVIEKPRMVRYSNSSLYSALAEGHSTPEINIVASNSNAHGKVELNSEISDMSIASVSVRNKPFVNFLQDFSIAHGSVPRESIQQAIVEWDKLTAEQKQEYTPENYVLKLCDQVHNRDEILNAATLHPVYPITTKIQNAFNEASTSMKSEKYAKKISSPKIRKTIKRLKPKPRVLVTPRKSAKNAGKKNIIYSGSAYKNFLRKTGQANPGLMIVEKASLWRKMTPAERDLYRNVSRPRRQNTKVSRVDAPKREKKRKTTQSTQISESDFSETNFNIQRDGQLQVWNGSTNSLEEANGSWFKFGYIAKALGTVKSIFK</sequence>
<feature type="region of interest" description="Disordered" evidence="1">
    <location>
        <begin position="272"/>
        <end position="312"/>
    </location>
</feature>
<dbReference type="AlphaFoldDB" id="Q9U5W5"/>
<protein>
    <submittedName>
        <fullName evidence="2">MST33A protein</fullName>
    </submittedName>
</protein>
<feature type="compositionally biased region" description="Polar residues" evidence="1">
    <location>
        <begin position="301"/>
        <end position="312"/>
    </location>
</feature>
<name>Q9U5W5_DROME</name>
<dbReference type="OrthoDB" id="7858652at2759"/>
<evidence type="ECO:0000256" key="1">
    <source>
        <dbReference type="SAM" id="MobiDB-lite"/>
    </source>
</evidence>
<dbReference type="VEuPathDB" id="VectorBase:FBgn0028412"/>
<evidence type="ECO:0000313" key="3">
    <source>
        <dbReference type="FlyBase" id="FBgn0028412"/>
    </source>
</evidence>
<dbReference type="ExpressionAtlas" id="Q9U5W5">
    <property type="expression patterns" value="baseline and differential"/>
</dbReference>
<dbReference type="AGR" id="FB:FBgn0028412"/>